<proteinExistence type="predicted"/>
<dbReference type="EMBL" id="CM055731">
    <property type="protein sequence ID" value="KAJ8012491.1"/>
    <property type="molecule type" value="Genomic_DNA"/>
</dbReference>
<name>A0ACC2H923_DALPE</name>
<gene>
    <name evidence="1" type="ORF">DPEC_G00043360</name>
</gene>
<sequence>MVPLWAKANTYNNNEEFQLGDKEFLDAFGRDPDEESIAVFQSGGDKGMDKFFCVSRGFEYSWPEKTMLGIFDDRT</sequence>
<protein>
    <submittedName>
        <fullName evidence="1">Uncharacterized protein</fullName>
    </submittedName>
</protein>
<accession>A0ACC2H923</accession>
<keyword evidence="2" id="KW-1185">Reference proteome</keyword>
<organism evidence="1 2">
    <name type="scientific">Dallia pectoralis</name>
    <name type="common">Alaska blackfish</name>
    <dbReference type="NCBI Taxonomy" id="75939"/>
    <lineage>
        <taxon>Eukaryota</taxon>
        <taxon>Metazoa</taxon>
        <taxon>Chordata</taxon>
        <taxon>Craniata</taxon>
        <taxon>Vertebrata</taxon>
        <taxon>Euteleostomi</taxon>
        <taxon>Actinopterygii</taxon>
        <taxon>Neopterygii</taxon>
        <taxon>Teleostei</taxon>
        <taxon>Protacanthopterygii</taxon>
        <taxon>Esociformes</taxon>
        <taxon>Umbridae</taxon>
        <taxon>Dallia</taxon>
    </lineage>
</organism>
<dbReference type="Proteomes" id="UP001157502">
    <property type="component" value="Chromosome 4"/>
</dbReference>
<evidence type="ECO:0000313" key="2">
    <source>
        <dbReference type="Proteomes" id="UP001157502"/>
    </source>
</evidence>
<reference evidence="1" key="1">
    <citation type="submission" date="2021-05" db="EMBL/GenBank/DDBJ databases">
        <authorList>
            <person name="Pan Q."/>
            <person name="Jouanno E."/>
            <person name="Zahm M."/>
            <person name="Klopp C."/>
            <person name="Cabau C."/>
            <person name="Louis A."/>
            <person name="Berthelot C."/>
            <person name="Parey E."/>
            <person name="Roest Crollius H."/>
            <person name="Montfort J."/>
            <person name="Robinson-Rechavi M."/>
            <person name="Bouchez O."/>
            <person name="Lampietro C."/>
            <person name="Lopez Roques C."/>
            <person name="Donnadieu C."/>
            <person name="Postlethwait J."/>
            <person name="Bobe J."/>
            <person name="Dillon D."/>
            <person name="Chandos A."/>
            <person name="von Hippel F."/>
            <person name="Guiguen Y."/>
        </authorList>
    </citation>
    <scope>NUCLEOTIDE SEQUENCE</scope>
    <source>
        <strain evidence="1">YG-Jan2019</strain>
    </source>
</reference>
<comment type="caution">
    <text evidence="1">The sequence shown here is derived from an EMBL/GenBank/DDBJ whole genome shotgun (WGS) entry which is preliminary data.</text>
</comment>
<evidence type="ECO:0000313" key="1">
    <source>
        <dbReference type="EMBL" id="KAJ8012491.1"/>
    </source>
</evidence>